<evidence type="ECO:0000256" key="3">
    <source>
        <dbReference type="ARBA" id="ARBA00023136"/>
    </source>
</evidence>
<dbReference type="InterPro" id="IPR007887">
    <property type="entry name" value="MecA_N"/>
</dbReference>
<dbReference type="Gene3D" id="3.40.710.10">
    <property type="entry name" value="DD-peptidase/beta-lactamase superfamily"/>
    <property type="match status" value="1"/>
</dbReference>
<keyword evidence="8" id="KW-1185">Reference proteome</keyword>
<feature type="domain" description="NTF2-like N-terminal transpeptidase" evidence="6">
    <location>
        <begin position="28"/>
        <end position="132"/>
    </location>
</feature>
<evidence type="ECO:0000256" key="2">
    <source>
        <dbReference type="ARBA" id="ARBA00007171"/>
    </source>
</evidence>
<gene>
    <name evidence="7" type="ORF">GCM10009606_42030</name>
</gene>
<dbReference type="Pfam" id="PF05223">
    <property type="entry name" value="MecA_N"/>
    <property type="match status" value="1"/>
</dbReference>
<feature type="domain" description="Penicillin-binding protein dimerisation" evidence="5">
    <location>
        <begin position="141"/>
        <end position="301"/>
    </location>
</feature>
<dbReference type="PANTHER" id="PTHR30627:SF24">
    <property type="entry name" value="PENICILLIN-BINDING PROTEIN 4B"/>
    <property type="match status" value="1"/>
</dbReference>
<dbReference type="Pfam" id="PF00905">
    <property type="entry name" value="Transpeptidase"/>
    <property type="match status" value="1"/>
</dbReference>
<evidence type="ECO:0000259" key="6">
    <source>
        <dbReference type="Pfam" id="PF05223"/>
    </source>
</evidence>
<dbReference type="RefSeq" id="WP_343909895.1">
    <property type="nucleotide sequence ID" value="NZ_BAAAJE010000026.1"/>
</dbReference>
<dbReference type="InterPro" id="IPR036138">
    <property type="entry name" value="PBP_dimer_sf"/>
</dbReference>
<dbReference type="Gene3D" id="3.90.1310.10">
    <property type="entry name" value="Penicillin-binding protein 2a (Domain 2)"/>
    <property type="match status" value="1"/>
</dbReference>
<dbReference type="PROSITE" id="PS51257">
    <property type="entry name" value="PROKAR_LIPOPROTEIN"/>
    <property type="match status" value="1"/>
</dbReference>
<dbReference type="SUPFAM" id="SSF56519">
    <property type="entry name" value="Penicillin binding protein dimerisation domain"/>
    <property type="match status" value="1"/>
</dbReference>
<dbReference type="InterPro" id="IPR005311">
    <property type="entry name" value="PBP_dimer"/>
</dbReference>
<dbReference type="InterPro" id="IPR050515">
    <property type="entry name" value="Beta-lactam/transpept"/>
</dbReference>
<comment type="subcellular location">
    <subcellularLocation>
        <location evidence="1">Membrane</location>
    </subcellularLocation>
</comment>
<name>A0ABN1UQC6_9ACTN</name>
<proteinExistence type="inferred from homology"/>
<dbReference type="InterPro" id="IPR012338">
    <property type="entry name" value="Beta-lactam/transpept-like"/>
</dbReference>
<keyword evidence="3" id="KW-0472">Membrane</keyword>
<protein>
    <submittedName>
        <fullName evidence="7">Penicillin-binding transpeptidase domain-containing protein</fullName>
    </submittedName>
</protein>
<dbReference type="PANTHER" id="PTHR30627">
    <property type="entry name" value="PEPTIDOGLYCAN D,D-TRANSPEPTIDASE"/>
    <property type="match status" value="1"/>
</dbReference>
<feature type="domain" description="Penicillin-binding protein transpeptidase" evidence="4">
    <location>
        <begin position="345"/>
        <end position="618"/>
    </location>
</feature>
<evidence type="ECO:0000313" key="7">
    <source>
        <dbReference type="EMBL" id="GAA1159555.1"/>
    </source>
</evidence>
<reference evidence="7 8" key="1">
    <citation type="journal article" date="2019" name="Int. J. Syst. Evol. Microbiol.">
        <title>The Global Catalogue of Microorganisms (GCM) 10K type strain sequencing project: providing services to taxonomists for standard genome sequencing and annotation.</title>
        <authorList>
            <consortium name="The Broad Institute Genomics Platform"/>
            <consortium name="The Broad Institute Genome Sequencing Center for Infectious Disease"/>
            <person name="Wu L."/>
            <person name="Ma J."/>
        </authorList>
    </citation>
    <scope>NUCLEOTIDE SEQUENCE [LARGE SCALE GENOMIC DNA]</scope>
    <source>
        <strain evidence="7 8">JCM 11813</strain>
    </source>
</reference>
<dbReference type="SUPFAM" id="SSF56601">
    <property type="entry name" value="beta-lactamase/transpeptidase-like"/>
    <property type="match status" value="1"/>
</dbReference>
<dbReference type="Pfam" id="PF03717">
    <property type="entry name" value="PBP_dimer"/>
    <property type="match status" value="1"/>
</dbReference>
<comment type="similarity">
    <text evidence="2">Belongs to the transpeptidase family.</text>
</comment>
<sequence length="624" mass="64125">MRSLISAAVLVVALTACDPSDPVSGPDPQDTADELARALASGDFSGLVFTDATPEDVATDYGTVVEGMGEIEPVVSAGDVDEGDGTATVPLSWTWPVAGDEWTYTTEATLTEASDEWQVGWSHRVVWSNLGDGAVLDVTPIAAVRGPIVGAGGFQIVGNRPVLRFGIDKTLVPKARAADSARRLARLVDVDAAAYVKEVEAAGDQAFVEAIVLRKEDVPLAAARGYTAIKGARAIPDDIPLAPTREFAAPILGSVGPVTAEMVKQDPDKYQVGDVAGLSGLQARYDDQLQGTEGAVVNAEGAAGGERQLFRVEARPGTPLRITLDERLQTIAENQLAGIGPGSALVAIRPSTGNILAAANGPGNAGYNLATYGQLAPGSTFKSVSSLALLRSGLTPSSVVPCTSSIVVDGKRFENYDDYPSGALGRVPLRTAIANSCNTAVISQAGRLKDGDLAAAAASLGLGIDHDLGFPSYFGSVEPPASETEAAADLIGQDTVLASPMAMATVIASIQAGHTVVPRMIDSVEVSVPEEAEPLSKQEAGQLREMLRAVVTSGSGTGLLDVPGPPVIAKTGTAEFEKNGKVLTHAWMIAAQGDLAVAVFVDVGSSGSGTAGPVLEAFLRAARA</sequence>
<accession>A0ABN1UQC6</accession>
<comment type="caution">
    <text evidence="7">The sequence shown here is derived from an EMBL/GenBank/DDBJ whole genome shotgun (WGS) entry which is preliminary data.</text>
</comment>
<dbReference type="EMBL" id="BAAAJE010000026">
    <property type="protein sequence ID" value="GAA1159555.1"/>
    <property type="molecule type" value="Genomic_DNA"/>
</dbReference>
<dbReference type="InterPro" id="IPR001460">
    <property type="entry name" value="PCN-bd_Tpept"/>
</dbReference>
<evidence type="ECO:0000256" key="1">
    <source>
        <dbReference type="ARBA" id="ARBA00004370"/>
    </source>
</evidence>
<dbReference type="Proteomes" id="UP001499979">
    <property type="component" value="Unassembled WGS sequence"/>
</dbReference>
<evidence type="ECO:0000259" key="4">
    <source>
        <dbReference type="Pfam" id="PF00905"/>
    </source>
</evidence>
<organism evidence="7 8">
    <name type="scientific">Nocardioides aquiterrae</name>
    <dbReference type="NCBI Taxonomy" id="203799"/>
    <lineage>
        <taxon>Bacteria</taxon>
        <taxon>Bacillati</taxon>
        <taxon>Actinomycetota</taxon>
        <taxon>Actinomycetes</taxon>
        <taxon>Propionibacteriales</taxon>
        <taxon>Nocardioidaceae</taxon>
        <taxon>Nocardioides</taxon>
    </lineage>
</organism>
<evidence type="ECO:0000259" key="5">
    <source>
        <dbReference type="Pfam" id="PF03717"/>
    </source>
</evidence>
<evidence type="ECO:0000313" key="8">
    <source>
        <dbReference type="Proteomes" id="UP001499979"/>
    </source>
</evidence>